<keyword evidence="3" id="KW-0496">Mitochondrion</keyword>
<evidence type="ECO:0000256" key="1">
    <source>
        <dbReference type="ARBA" id="ARBA00004305"/>
    </source>
</evidence>
<feature type="domain" description="CAF17 C-terminal" evidence="6">
    <location>
        <begin position="332"/>
        <end position="402"/>
    </location>
</feature>
<protein>
    <recommendedName>
        <fullName evidence="5">Iron-sulfur cluster assembly factor IBA57 homolog, mitochondrial</fullName>
    </recommendedName>
</protein>
<evidence type="ECO:0000313" key="8">
    <source>
        <dbReference type="Proteomes" id="UP001301958"/>
    </source>
</evidence>
<name>A0AAN7BJP8_9PEZI</name>
<proteinExistence type="inferred from homology"/>
<dbReference type="NCBIfam" id="TIGR03317">
    <property type="entry name" value="ygfZ_signature"/>
    <property type="match status" value="1"/>
</dbReference>
<comment type="subcellular location">
    <subcellularLocation>
        <location evidence="1">Mitochondrion matrix</location>
    </subcellularLocation>
</comment>
<dbReference type="SUPFAM" id="SSF103025">
    <property type="entry name" value="Folate-binding domain"/>
    <property type="match status" value="1"/>
</dbReference>
<dbReference type="InterPro" id="IPR045179">
    <property type="entry name" value="YgfZ/GcvT"/>
</dbReference>
<dbReference type="Gene3D" id="3.30.1360.120">
    <property type="entry name" value="Probable tRNA modification gtpase trme, domain 1"/>
    <property type="match status" value="1"/>
</dbReference>
<dbReference type="AlphaFoldDB" id="A0AAN7BJP8"/>
<dbReference type="GO" id="GO:0016226">
    <property type="term" value="P:iron-sulfur cluster assembly"/>
    <property type="evidence" value="ECO:0007669"/>
    <property type="project" value="TreeGrafter"/>
</dbReference>
<evidence type="ECO:0000313" key="7">
    <source>
        <dbReference type="EMBL" id="KAK4224546.1"/>
    </source>
</evidence>
<dbReference type="InterPro" id="IPR027266">
    <property type="entry name" value="TrmE/GcvT-like"/>
</dbReference>
<evidence type="ECO:0000259" key="6">
    <source>
        <dbReference type="Pfam" id="PF25455"/>
    </source>
</evidence>
<comment type="similarity">
    <text evidence="4">Belongs to the GcvT family. CAF17/IBA57 subfamily.</text>
</comment>
<dbReference type="GO" id="GO:0016740">
    <property type="term" value="F:transferase activity"/>
    <property type="evidence" value="ECO:0007669"/>
    <property type="project" value="UniProtKB-KW"/>
</dbReference>
<evidence type="ECO:0000256" key="5">
    <source>
        <dbReference type="ARBA" id="ARBA00093637"/>
    </source>
</evidence>
<reference evidence="7" key="2">
    <citation type="submission" date="2023-05" db="EMBL/GenBank/DDBJ databases">
        <authorList>
            <consortium name="Lawrence Berkeley National Laboratory"/>
            <person name="Steindorff A."/>
            <person name="Hensen N."/>
            <person name="Bonometti L."/>
            <person name="Westerberg I."/>
            <person name="Brannstrom I.O."/>
            <person name="Guillou S."/>
            <person name="Cros-Aarteil S."/>
            <person name="Calhoun S."/>
            <person name="Haridas S."/>
            <person name="Kuo A."/>
            <person name="Mondo S."/>
            <person name="Pangilinan J."/>
            <person name="Riley R."/>
            <person name="Labutti K."/>
            <person name="Andreopoulos B."/>
            <person name="Lipzen A."/>
            <person name="Chen C."/>
            <person name="Yanf M."/>
            <person name="Daum C."/>
            <person name="Ng V."/>
            <person name="Clum A."/>
            <person name="Ohm R."/>
            <person name="Martin F."/>
            <person name="Silar P."/>
            <person name="Natvig D."/>
            <person name="Lalanne C."/>
            <person name="Gautier V."/>
            <person name="Ament-Velasquez S.L."/>
            <person name="Kruys A."/>
            <person name="Hutchinson M.I."/>
            <person name="Powell A.J."/>
            <person name="Barry K."/>
            <person name="Miller A.N."/>
            <person name="Grigoriev I.V."/>
            <person name="Debuchy R."/>
            <person name="Gladieux P."/>
            <person name="Thoren M.H."/>
            <person name="Johannesson H."/>
        </authorList>
    </citation>
    <scope>NUCLEOTIDE SEQUENCE</scope>
    <source>
        <strain evidence="7">CBS 990.96</strain>
    </source>
</reference>
<keyword evidence="7" id="KW-0808">Transferase</keyword>
<evidence type="ECO:0000256" key="3">
    <source>
        <dbReference type="ARBA" id="ARBA00023128"/>
    </source>
</evidence>
<dbReference type="GO" id="GO:0005759">
    <property type="term" value="C:mitochondrial matrix"/>
    <property type="evidence" value="ECO:0007669"/>
    <property type="project" value="UniProtKB-SubCell"/>
</dbReference>
<reference evidence="7" key="1">
    <citation type="journal article" date="2023" name="Mol. Phylogenet. Evol.">
        <title>Genome-scale phylogeny and comparative genomics of the fungal order Sordariales.</title>
        <authorList>
            <person name="Hensen N."/>
            <person name="Bonometti L."/>
            <person name="Westerberg I."/>
            <person name="Brannstrom I.O."/>
            <person name="Guillou S."/>
            <person name="Cros-Aarteil S."/>
            <person name="Calhoun S."/>
            <person name="Haridas S."/>
            <person name="Kuo A."/>
            <person name="Mondo S."/>
            <person name="Pangilinan J."/>
            <person name="Riley R."/>
            <person name="LaButti K."/>
            <person name="Andreopoulos B."/>
            <person name="Lipzen A."/>
            <person name="Chen C."/>
            <person name="Yan M."/>
            <person name="Daum C."/>
            <person name="Ng V."/>
            <person name="Clum A."/>
            <person name="Steindorff A."/>
            <person name="Ohm R.A."/>
            <person name="Martin F."/>
            <person name="Silar P."/>
            <person name="Natvig D.O."/>
            <person name="Lalanne C."/>
            <person name="Gautier V."/>
            <person name="Ament-Velasquez S.L."/>
            <person name="Kruys A."/>
            <person name="Hutchinson M.I."/>
            <person name="Powell A.J."/>
            <person name="Barry K."/>
            <person name="Miller A.N."/>
            <person name="Grigoriev I.V."/>
            <person name="Debuchy R."/>
            <person name="Gladieux P."/>
            <person name="Hiltunen Thoren M."/>
            <person name="Johannesson H."/>
        </authorList>
    </citation>
    <scope>NUCLEOTIDE SEQUENCE</scope>
    <source>
        <strain evidence="7">CBS 990.96</strain>
    </source>
</reference>
<dbReference type="PANTHER" id="PTHR22602">
    <property type="entry name" value="TRANSFERASE CAF17, MITOCHONDRIAL-RELATED"/>
    <property type="match status" value="1"/>
</dbReference>
<keyword evidence="2" id="KW-0809">Transit peptide</keyword>
<accession>A0AAN7BJP8</accession>
<gene>
    <name evidence="7" type="ORF">QBC38DRAFT_370834</name>
</gene>
<dbReference type="InterPro" id="IPR057460">
    <property type="entry name" value="CAF17_C"/>
</dbReference>
<dbReference type="EMBL" id="MU865389">
    <property type="protein sequence ID" value="KAK4224546.1"/>
    <property type="molecule type" value="Genomic_DNA"/>
</dbReference>
<evidence type="ECO:0000256" key="2">
    <source>
        <dbReference type="ARBA" id="ARBA00022946"/>
    </source>
</evidence>
<comment type="caution">
    <text evidence="7">The sequence shown here is derived from an EMBL/GenBank/DDBJ whole genome shotgun (WGS) entry which is preliminary data.</text>
</comment>
<dbReference type="InterPro" id="IPR017703">
    <property type="entry name" value="YgfZ/GCV_T_CS"/>
</dbReference>
<sequence>MQPLRRIVSSHVGRSSLSNPIRVFTCRLAFQHSPIPVQFRSFSGTVPRRHQDPIPSAALSSSGICHLTSRSLIKVSGPDAAKFLQGVITSNLFTSLGPQAQVRTNTPGFYSAFLTAQGRILHDVFIYLQSPEQFLIEVDANEAEKLSKHIKRYKLRAKFDVSVLSGEEVKVWHVFTGAAFRHEGLCLPERHKEDGMIILPDPRAYGMGIRVISTSSSDYSSRKILDPLPVVPEKAYTVHRYLLGVAEGQSELLYGASLPHESNMDVMNAIDFRKGCYVGQELTIRTEHRGVVRKRVLPCILGGTSWEKWGFEESGGAERIDTGANLTKVEGEGEGAVKKRSNAVGKWLKGVGNLGLAVVRMEEAGVLEGESGIGKEFVVVEGEEGGDGEKVRVRPFLPGWLRNKLIEKVEKP</sequence>
<evidence type="ECO:0000256" key="4">
    <source>
        <dbReference type="ARBA" id="ARBA00093447"/>
    </source>
</evidence>
<keyword evidence="8" id="KW-1185">Reference proteome</keyword>
<dbReference type="Pfam" id="PF25455">
    <property type="entry name" value="Beta-barrel_CAF17_C"/>
    <property type="match status" value="1"/>
</dbReference>
<organism evidence="7 8">
    <name type="scientific">Podospora fimiseda</name>
    <dbReference type="NCBI Taxonomy" id="252190"/>
    <lineage>
        <taxon>Eukaryota</taxon>
        <taxon>Fungi</taxon>
        <taxon>Dikarya</taxon>
        <taxon>Ascomycota</taxon>
        <taxon>Pezizomycotina</taxon>
        <taxon>Sordariomycetes</taxon>
        <taxon>Sordariomycetidae</taxon>
        <taxon>Sordariales</taxon>
        <taxon>Podosporaceae</taxon>
        <taxon>Podospora</taxon>
    </lineage>
</organism>
<dbReference type="PANTHER" id="PTHR22602:SF0">
    <property type="entry name" value="TRANSFERASE CAF17, MITOCHONDRIAL-RELATED"/>
    <property type="match status" value="1"/>
</dbReference>
<dbReference type="Proteomes" id="UP001301958">
    <property type="component" value="Unassembled WGS sequence"/>
</dbReference>